<name>A0A381NRC4_9ZZZZ</name>
<dbReference type="HAMAP" id="MF_01966">
    <property type="entry name" value="NADHX_epimerase"/>
    <property type="match status" value="1"/>
</dbReference>
<keyword evidence="12" id="KW-0630">Potassium</keyword>
<dbReference type="PROSITE" id="PS51383">
    <property type="entry name" value="YJEF_C_3"/>
    <property type="match status" value="1"/>
</dbReference>
<evidence type="ECO:0000256" key="14">
    <source>
        <dbReference type="ARBA" id="ARBA00023235"/>
    </source>
</evidence>
<evidence type="ECO:0000256" key="1">
    <source>
        <dbReference type="ARBA" id="ARBA00000013"/>
    </source>
</evidence>
<dbReference type="NCBIfam" id="TIGR00197">
    <property type="entry name" value="yjeF_nterm"/>
    <property type="match status" value="1"/>
</dbReference>
<dbReference type="PROSITE" id="PS51385">
    <property type="entry name" value="YJEF_N"/>
    <property type="match status" value="1"/>
</dbReference>
<evidence type="ECO:0000256" key="4">
    <source>
        <dbReference type="ARBA" id="ARBA00006001"/>
    </source>
</evidence>
<dbReference type="InterPro" id="IPR000631">
    <property type="entry name" value="CARKD"/>
</dbReference>
<dbReference type="Gene3D" id="3.40.50.10260">
    <property type="entry name" value="YjeF N-terminal domain"/>
    <property type="match status" value="1"/>
</dbReference>
<evidence type="ECO:0000256" key="11">
    <source>
        <dbReference type="ARBA" id="ARBA00022857"/>
    </source>
</evidence>
<keyword evidence="9" id="KW-0547">Nucleotide-binding</keyword>
<protein>
    <recommendedName>
        <fullName evidence="18">Nicotinamide nucleotide repair protein</fullName>
        <ecNumber evidence="7">4.2.1.136</ecNumber>
        <ecNumber evidence="6">5.1.99.6</ecNumber>
    </recommendedName>
</protein>
<dbReference type="NCBIfam" id="TIGR00196">
    <property type="entry name" value="yjeF_cterm"/>
    <property type="match status" value="1"/>
</dbReference>
<dbReference type="CDD" id="cd01171">
    <property type="entry name" value="YXKO-related"/>
    <property type="match status" value="1"/>
</dbReference>
<evidence type="ECO:0000256" key="18">
    <source>
        <dbReference type="ARBA" id="ARBA00032624"/>
    </source>
</evidence>
<evidence type="ECO:0000256" key="13">
    <source>
        <dbReference type="ARBA" id="ARBA00023027"/>
    </source>
</evidence>
<dbReference type="EMBL" id="UINC01000545">
    <property type="protein sequence ID" value="SUZ57155.1"/>
    <property type="molecule type" value="Genomic_DNA"/>
</dbReference>
<evidence type="ECO:0000313" key="23">
    <source>
        <dbReference type="EMBL" id="SUZ57155.1"/>
    </source>
</evidence>
<feature type="domain" description="YjeF C-terminal" evidence="21">
    <location>
        <begin position="219"/>
        <end position="506"/>
    </location>
</feature>
<dbReference type="PANTHER" id="PTHR12592:SF0">
    <property type="entry name" value="ATP-DEPENDENT (S)-NAD(P)H-HYDRATE DEHYDRATASE"/>
    <property type="match status" value="1"/>
</dbReference>
<dbReference type="AlphaFoldDB" id="A0A381NRC4"/>
<keyword evidence="10" id="KW-0067">ATP-binding</keyword>
<dbReference type="PANTHER" id="PTHR12592">
    <property type="entry name" value="ATP-DEPENDENT (S)-NAD(P)H-HYDRATE DEHYDRATASE FAMILY MEMBER"/>
    <property type="match status" value="1"/>
</dbReference>
<feature type="domain" description="YjeF N-terminal" evidence="22">
    <location>
        <begin position="1"/>
        <end position="211"/>
    </location>
</feature>
<evidence type="ECO:0000256" key="9">
    <source>
        <dbReference type="ARBA" id="ARBA00022741"/>
    </source>
</evidence>
<proteinExistence type="inferred from homology"/>
<evidence type="ECO:0000256" key="20">
    <source>
        <dbReference type="ARBA" id="ARBA00049209"/>
    </source>
</evidence>
<dbReference type="InterPro" id="IPR030677">
    <property type="entry name" value="Nnr"/>
</dbReference>
<dbReference type="HAMAP" id="MF_01965">
    <property type="entry name" value="NADHX_dehydratase"/>
    <property type="match status" value="1"/>
</dbReference>
<comment type="catalytic activity">
    <reaction evidence="19">
        <text>(6S)-NADHX + ADP = AMP + phosphate + NADH + H(+)</text>
        <dbReference type="Rhea" id="RHEA:32223"/>
        <dbReference type="ChEBI" id="CHEBI:15378"/>
        <dbReference type="ChEBI" id="CHEBI:43474"/>
        <dbReference type="ChEBI" id="CHEBI:57945"/>
        <dbReference type="ChEBI" id="CHEBI:64074"/>
        <dbReference type="ChEBI" id="CHEBI:456215"/>
        <dbReference type="ChEBI" id="CHEBI:456216"/>
        <dbReference type="EC" id="4.2.1.136"/>
    </reaction>
</comment>
<accession>A0A381NRC4</accession>
<reference evidence="23" key="1">
    <citation type="submission" date="2018-05" db="EMBL/GenBank/DDBJ databases">
        <authorList>
            <person name="Lanie J.A."/>
            <person name="Ng W.-L."/>
            <person name="Kazmierczak K.M."/>
            <person name="Andrzejewski T.M."/>
            <person name="Davidsen T.M."/>
            <person name="Wayne K.J."/>
            <person name="Tettelin H."/>
            <person name="Glass J.I."/>
            <person name="Rusch D."/>
            <person name="Podicherti R."/>
            <person name="Tsui H.-C.T."/>
            <person name="Winkler M.E."/>
        </authorList>
    </citation>
    <scope>NUCLEOTIDE SEQUENCE</scope>
</reference>
<evidence type="ECO:0000256" key="16">
    <source>
        <dbReference type="ARBA" id="ARBA00023268"/>
    </source>
</evidence>
<evidence type="ECO:0000256" key="19">
    <source>
        <dbReference type="ARBA" id="ARBA00048238"/>
    </source>
</evidence>
<dbReference type="GO" id="GO:0046872">
    <property type="term" value="F:metal ion binding"/>
    <property type="evidence" value="ECO:0007669"/>
    <property type="project" value="UniProtKB-KW"/>
</dbReference>
<dbReference type="EC" id="4.2.1.136" evidence="7"/>
<dbReference type="PROSITE" id="PS01049">
    <property type="entry name" value="YJEF_C_1"/>
    <property type="match status" value="1"/>
</dbReference>
<dbReference type="Pfam" id="PF03853">
    <property type="entry name" value="YjeF_N"/>
    <property type="match status" value="1"/>
</dbReference>
<comment type="catalytic activity">
    <reaction evidence="2">
        <text>(6R)-NADPHX = (6S)-NADPHX</text>
        <dbReference type="Rhea" id="RHEA:32227"/>
        <dbReference type="ChEBI" id="CHEBI:64076"/>
        <dbReference type="ChEBI" id="CHEBI:64077"/>
        <dbReference type="EC" id="5.1.99.6"/>
    </reaction>
</comment>
<keyword evidence="13" id="KW-0520">NAD</keyword>
<keyword evidence="11" id="KW-0521">NADP</keyword>
<evidence type="ECO:0000259" key="21">
    <source>
        <dbReference type="PROSITE" id="PS51383"/>
    </source>
</evidence>
<dbReference type="Gene3D" id="3.40.1190.20">
    <property type="match status" value="1"/>
</dbReference>
<evidence type="ECO:0000256" key="10">
    <source>
        <dbReference type="ARBA" id="ARBA00022840"/>
    </source>
</evidence>
<evidence type="ECO:0000256" key="15">
    <source>
        <dbReference type="ARBA" id="ARBA00023239"/>
    </source>
</evidence>
<comment type="cofactor">
    <cofactor evidence="3">
        <name>K(+)</name>
        <dbReference type="ChEBI" id="CHEBI:29103"/>
    </cofactor>
</comment>
<comment type="catalytic activity">
    <reaction evidence="1">
        <text>(6R)-NADHX = (6S)-NADHX</text>
        <dbReference type="Rhea" id="RHEA:32215"/>
        <dbReference type="ChEBI" id="CHEBI:64074"/>
        <dbReference type="ChEBI" id="CHEBI:64075"/>
        <dbReference type="EC" id="5.1.99.6"/>
    </reaction>
</comment>
<evidence type="ECO:0000256" key="17">
    <source>
        <dbReference type="ARBA" id="ARBA00025153"/>
    </source>
</evidence>
<evidence type="ECO:0000256" key="8">
    <source>
        <dbReference type="ARBA" id="ARBA00022723"/>
    </source>
</evidence>
<comment type="similarity">
    <text evidence="4">In the N-terminal section; belongs to the NnrE/AIBP family.</text>
</comment>
<evidence type="ECO:0000256" key="6">
    <source>
        <dbReference type="ARBA" id="ARBA00012228"/>
    </source>
</evidence>
<evidence type="ECO:0000256" key="5">
    <source>
        <dbReference type="ARBA" id="ARBA00009524"/>
    </source>
</evidence>
<evidence type="ECO:0000256" key="3">
    <source>
        <dbReference type="ARBA" id="ARBA00001958"/>
    </source>
</evidence>
<dbReference type="GO" id="GO:0052855">
    <property type="term" value="F:ADP-dependent NAD(P)H-hydrate dehydratase activity"/>
    <property type="evidence" value="ECO:0007669"/>
    <property type="project" value="UniProtKB-EC"/>
</dbReference>
<dbReference type="InterPro" id="IPR029056">
    <property type="entry name" value="Ribokinase-like"/>
</dbReference>
<dbReference type="InterPro" id="IPR004443">
    <property type="entry name" value="YjeF_N_dom"/>
</dbReference>
<dbReference type="GO" id="GO:0005524">
    <property type="term" value="F:ATP binding"/>
    <property type="evidence" value="ECO:0007669"/>
    <property type="project" value="UniProtKB-KW"/>
</dbReference>
<dbReference type="InterPro" id="IPR017953">
    <property type="entry name" value="Carbohydrate_kinase_pred_CS"/>
</dbReference>
<comment type="function">
    <text evidence="17">Bifunctional enzyme that catalyzes the epimerization of the S- and R-forms of NAD(P)HX and the dehydration of the S-form of NAD(P)HX at the expense of ADP, which is converted to AMP. This allows the repair of both epimers of NAD(P)HX, a damaged form of NAD(P)H that is a result of enzymatic or heat-dependent hydration.</text>
</comment>
<evidence type="ECO:0000256" key="7">
    <source>
        <dbReference type="ARBA" id="ARBA00013129"/>
    </source>
</evidence>
<organism evidence="23">
    <name type="scientific">marine metagenome</name>
    <dbReference type="NCBI Taxonomy" id="408172"/>
    <lineage>
        <taxon>unclassified sequences</taxon>
        <taxon>metagenomes</taxon>
        <taxon>ecological metagenomes</taxon>
    </lineage>
</organism>
<dbReference type="GO" id="GO:0110051">
    <property type="term" value="P:metabolite repair"/>
    <property type="evidence" value="ECO:0007669"/>
    <property type="project" value="TreeGrafter"/>
</dbReference>
<gene>
    <name evidence="23" type="ORF">METZ01_LOCUS10009</name>
</gene>
<comment type="catalytic activity">
    <reaction evidence="20">
        <text>(6S)-NADPHX + ADP = AMP + phosphate + NADPH + H(+)</text>
        <dbReference type="Rhea" id="RHEA:32235"/>
        <dbReference type="ChEBI" id="CHEBI:15378"/>
        <dbReference type="ChEBI" id="CHEBI:43474"/>
        <dbReference type="ChEBI" id="CHEBI:57783"/>
        <dbReference type="ChEBI" id="CHEBI:64076"/>
        <dbReference type="ChEBI" id="CHEBI:456215"/>
        <dbReference type="ChEBI" id="CHEBI:456216"/>
        <dbReference type="EC" id="4.2.1.136"/>
    </reaction>
</comment>
<sequence length="512" mass="53981">MQTIEKHCVESGISEDDLMENAGLAVAERIRETPKMEPNIYGKRILALIGPGNNGSDGLIACRYLSNWGAHVTVILCAVRKSPDPKRVLAENSGVSIIDGLSKDGLHSLRSELQTTDMVIDAILGTGASRPIAEPLSSLLLCVVESSVSVIALDLPTGLNSDSGNFDVAGLRADITLMLGYPKLGSAVTGDASVIGKKLVLDIGIPEGFDSEVNTELLTNDLAASILPARPDQGHKGQFGSTLVIGGSQQYLGAVTLATEAATRSGSGLTFVATPEPAYRIIGGHVPEAIYCSLPVSQNGDVNPSQACRIALDLLKNATSVVIGPGLGNNRNTFEFMSSFLSQINAEIPIVIDADGLNILAESHQWWDKLKIPCILTPHPGEMSRLMGISSADVQQNRSAIALKAAERFQKIVVLKGAATIIAAPDGRFRVSPWANAGLAKGGSGDILTGLLGGLLAQSPHNLFDMASLAVFIHGYAADIAKNELGETSMRATDVSNRLGYFYRDFVSTKAN</sequence>
<keyword evidence="8" id="KW-0479">Metal-binding</keyword>
<dbReference type="GO" id="GO:0052856">
    <property type="term" value="F:NAD(P)HX epimerase activity"/>
    <property type="evidence" value="ECO:0007669"/>
    <property type="project" value="UniProtKB-EC"/>
</dbReference>
<dbReference type="PIRSF" id="PIRSF017184">
    <property type="entry name" value="Nnr"/>
    <property type="match status" value="1"/>
</dbReference>
<keyword evidence="16" id="KW-0511">Multifunctional enzyme</keyword>
<comment type="similarity">
    <text evidence="5">In the C-terminal section; belongs to the NnrD/CARKD family.</text>
</comment>
<dbReference type="SUPFAM" id="SSF64153">
    <property type="entry name" value="YjeF N-terminal domain-like"/>
    <property type="match status" value="1"/>
</dbReference>
<keyword evidence="14" id="KW-0413">Isomerase</keyword>
<dbReference type="SUPFAM" id="SSF53613">
    <property type="entry name" value="Ribokinase-like"/>
    <property type="match status" value="1"/>
</dbReference>
<dbReference type="EC" id="5.1.99.6" evidence="6"/>
<keyword evidence="15" id="KW-0456">Lyase</keyword>
<evidence type="ECO:0000256" key="12">
    <source>
        <dbReference type="ARBA" id="ARBA00022958"/>
    </source>
</evidence>
<evidence type="ECO:0000256" key="2">
    <source>
        <dbReference type="ARBA" id="ARBA00000909"/>
    </source>
</evidence>
<evidence type="ECO:0000259" key="22">
    <source>
        <dbReference type="PROSITE" id="PS51385"/>
    </source>
</evidence>
<dbReference type="Pfam" id="PF01256">
    <property type="entry name" value="Carb_kinase"/>
    <property type="match status" value="1"/>
</dbReference>
<dbReference type="InterPro" id="IPR036652">
    <property type="entry name" value="YjeF_N_dom_sf"/>
</dbReference>